<name>A0A4Y2HN71_ARAVE</name>
<protein>
    <submittedName>
        <fullName evidence="1">Uncharacterized protein</fullName>
    </submittedName>
</protein>
<comment type="caution">
    <text evidence="1">The sequence shown here is derived from an EMBL/GenBank/DDBJ whole genome shotgun (WGS) entry which is preliminary data.</text>
</comment>
<keyword evidence="2" id="KW-1185">Reference proteome</keyword>
<evidence type="ECO:0000313" key="2">
    <source>
        <dbReference type="Proteomes" id="UP000499080"/>
    </source>
</evidence>
<accession>A0A4Y2HN71</accession>
<proteinExistence type="predicted"/>
<reference evidence="1 2" key="1">
    <citation type="journal article" date="2019" name="Sci. Rep.">
        <title>Orb-weaving spider Araneus ventricosus genome elucidates the spidroin gene catalogue.</title>
        <authorList>
            <person name="Kono N."/>
            <person name="Nakamura H."/>
            <person name="Ohtoshi R."/>
            <person name="Moran D.A.P."/>
            <person name="Shinohara A."/>
            <person name="Yoshida Y."/>
            <person name="Fujiwara M."/>
            <person name="Mori M."/>
            <person name="Tomita M."/>
            <person name="Arakawa K."/>
        </authorList>
    </citation>
    <scope>NUCLEOTIDE SEQUENCE [LARGE SCALE GENOMIC DNA]</scope>
</reference>
<dbReference type="Proteomes" id="UP000499080">
    <property type="component" value="Unassembled WGS sequence"/>
</dbReference>
<organism evidence="1 2">
    <name type="scientific">Araneus ventricosus</name>
    <name type="common">Orbweaver spider</name>
    <name type="synonym">Epeira ventricosa</name>
    <dbReference type="NCBI Taxonomy" id="182803"/>
    <lineage>
        <taxon>Eukaryota</taxon>
        <taxon>Metazoa</taxon>
        <taxon>Ecdysozoa</taxon>
        <taxon>Arthropoda</taxon>
        <taxon>Chelicerata</taxon>
        <taxon>Arachnida</taxon>
        <taxon>Araneae</taxon>
        <taxon>Araneomorphae</taxon>
        <taxon>Entelegynae</taxon>
        <taxon>Araneoidea</taxon>
        <taxon>Araneidae</taxon>
        <taxon>Araneus</taxon>
    </lineage>
</organism>
<dbReference type="AlphaFoldDB" id="A0A4Y2HN71"/>
<dbReference type="EMBL" id="BGPR01002038">
    <property type="protein sequence ID" value="GBM66680.1"/>
    <property type="molecule type" value="Genomic_DNA"/>
</dbReference>
<evidence type="ECO:0000313" key="1">
    <source>
        <dbReference type="EMBL" id="GBM66680.1"/>
    </source>
</evidence>
<sequence>MGCDGQGNWTPTALISDPHLTSKEANRLRPAFVAVKAKFLDRLARWEMVNLLIPTIDVVLTWRLTISDEDVLAQSVFSSQSLAGRVVRASGLGSGSSRVLIRSCVRTLLLL</sequence>
<gene>
    <name evidence="1" type="ORF">AVEN_258634_1</name>
</gene>